<evidence type="ECO:0000313" key="2">
    <source>
        <dbReference type="EMBL" id="SVD77939.1"/>
    </source>
</evidence>
<dbReference type="GO" id="GO:0006302">
    <property type="term" value="P:double-strand break repair"/>
    <property type="evidence" value="ECO:0007669"/>
    <property type="project" value="TreeGrafter"/>
</dbReference>
<gene>
    <name evidence="2" type="ORF">METZ01_LOCUS430793</name>
</gene>
<dbReference type="SUPFAM" id="SSF57863">
    <property type="entry name" value="ArfGap/RecO-like zinc finger"/>
    <property type="match status" value="1"/>
</dbReference>
<organism evidence="2">
    <name type="scientific">marine metagenome</name>
    <dbReference type="NCBI Taxonomy" id="408172"/>
    <lineage>
        <taxon>unclassified sequences</taxon>
        <taxon>metagenomes</taxon>
        <taxon>ecological metagenomes</taxon>
    </lineage>
</organism>
<dbReference type="Gene3D" id="2.40.50.140">
    <property type="entry name" value="Nucleic acid-binding proteins"/>
    <property type="match status" value="1"/>
</dbReference>
<dbReference type="GO" id="GO:0043590">
    <property type="term" value="C:bacterial nucleoid"/>
    <property type="evidence" value="ECO:0007669"/>
    <property type="project" value="TreeGrafter"/>
</dbReference>
<evidence type="ECO:0000256" key="1">
    <source>
        <dbReference type="ARBA" id="ARBA00023172"/>
    </source>
</evidence>
<dbReference type="EMBL" id="UINC01172718">
    <property type="protein sequence ID" value="SVD77939.1"/>
    <property type="molecule type" value="Genomic_DNA"/>
</dbReference>
<dbReference type="InterPro" id="IPR003717">
    <property type="entry name" value="RecO"/>
</dbReference>
<dbReference type="GO" id="GO:0006310">
    <property type="term" value="P:DNA recombination"/>
    <property type="evidence" value="ECO:0007669"/>
    <property type="project" value="UniProtKB-KW"/>
</dbReference>
<dbReference type="AlphaFoldDB" id="A0A382Y4G6"/>
<dbReference type="InterPro" id="IPR012340">
    <property type="entry name" value="NA-bd_OB-fold"/>
</dbReference>
<name>A0A382Y4G6_9ZZZZ</name>
<sequence>GTVAKGARRAKSPFRGKLDLFHLAEFSFRRSRRSDLHTLCEVVLRETFPQLRTDVDLLDSLARATKLLNRATEEQTPLRAEFELMLELVRRLDGGGAGEFWLSVFEVKFLASQGQVPDWAKARLDAGTRAVAAKMASADWADLAKLRPSQPQLRRLAGFLDPFIRHHVGPTKPLAKRAG</sequence>
<feature type="non-terminal residue" evidence="2">
    <location>
        <position position="1"/>
    </location>
</feature>
<proteinExistence type="predicted"/>
<keyword evidence="1" id="KW-0233">DNA recombination</keyword>
<accession>A0A382Y4G6</accession>
<dbReference type="NCBIfam" id="TIGR00613">
    <property type="entry name" value="reco"/>
    <property type="match status" value="1"/>
</dbReference>
<protein>
    <submittedName>
        <fullName evidence="2">Uncharacterized protein</fullName>
    </submittedName>
</protein>
<dbReference type="Pfam" id="PF02565">
    <property type="entry name" value="RecO_C"/>
    <property type="match status" value="1"/>
</dbReference>
<dbReference type="PANTHER" id="PTHR33991:SF1">
    <property type="entry name" value="DNA REPAIR PROTEIN RECO"/>
    <property type="match status" value="1"/>
</dbReference>
<dbReference type="PANTHER" id="PTHR33991">
    <property type="entry name" value="DNA REPAIR PROTEIN RECO"/>
    <property type="match status" value="1"/>
</dbReference>
<dbReference type="InterPro" id="IPR037278">
    <property type="entry name" value="ARFGAP/RecO"/>
</dbReference>
<reference evidence="2" key="1">
    <citation type="submission" date="2018-05" db="EMBL/GenBank/DDBJ databases">
        <authorList>
            <person name="Lanie J.A."/>
            <person name="Ng W.-L."/>
            <person name="Kazmierczak K.M."/>
            <person name="Andrzejewski T.M."/>
            <person name="Davidsen T.M."/>
            <person name="Wayne K.J."/>
            <person name="Tettelin H."/>
            <person name="Glass J.I."/>
            <person name="Rusch D."/>
            <person name="Podicherti R."/>
            <person name="Tsui H.-C.T."/>
            <person name="Winkler M.E."/>
        </authorList>
    </citation>
    <scope>NUCLEOTIDE SEQUENCE</scope>
</reference>